<dbReference type="InterPro" id="IPR013783">
    <property type="entry name" value="Ig-like_fold"/>
</dbReference>
<dbReference type="InterPro" id="IPR011467">
    <property type="entry name" value="DUF1573"/>
</dbReference>
<dbReference type="PANTHER" id="PTHR37833">
    <property type="entry name" value="LIPOPROTEIN-RELATED"/>
    <property type="match status" value="1"/>
</dbReference>
<dbReference type="OrthoDB" id="826619at2"/>
<dbReference type="Pfam" id="PF07610">
    <property type="entry name" value="DUF1573"/>
    <property type="match status" value="1"/>
</dbReference>
<dbReference type="AlphaFoldDB" id="A0A1H8YTG1"/>
<dbReference type="EMBL" id="FOEI01000001">
    <property type="protein sequence ID" value="SEP54658.1"/>
    <property type="molecule type" value="Genomic_DNA"/>
</dbReference>
<dbReference type="PROSITE" id="PS51257">
    <property type="entry name" value="PROKAR_LIPOPROTEIN"/>
    <property type="match status" value="1"/>
</dbReference>
<dbReference type="PANTHER" id="PTHR37833:SF1">
    <property type="entry name" value="SIGNAL PEPTIDE PROTEIN"/>
    <property type="match status" value="1"/>
</dbReference>
<dbReference type="RefSeq" id="WP_091463398.1">
    <property type="nucleotide sequence ID" value="NZ_FOEI01000001.1"/>
</dbReference>
<gene>
    <name evidence="1" type="ORF">SAMN05444005_1017</name>
</gene>
<evidence type="ECO:0008006" key="3">
    <source>
        <dbReference type="Google" id="ProtNLM"/>
    </source>
</evidence>
<evidence type="ECO:0000313" key="2">
    <source>
        <dbReference type="Proteomes" id="UP000198648"/>
    </source>
</evidence>
<evidence type="ECO:0000313" key="1">
    <source>
        <dbReference type="EMBL" id="SEP54658.1"/>
    </source>
</evidence>
<keyword evidence="2" id="KW-1185">Reference proteome</keyword>
<name>A0A1H8YTG1_9FLAO</name>
<sequence length="149" mass="16512">MKKLIRTLLVGCLLVSFSCKKKDENAISNSEMQNEAKPYVESEVGKTKVEFDRLVHNFGKIEQGEVVETTFHIKNVGDNDLYILDAHGSCGCTVPQVEKDVVKPGDSTPINVKFDSNGKKGDLTKTINIRCNTENAIEQVKIKVSIKAK</sequence>
<proteinExistence type="predicted"/>
<protein>
    <recommendedName>
        <fullName evidence="3">DUF1573 domain-containing protein</fullName>
    </recommendedName>
</protein>
<dbReference type="Gene3D" id="2.60.40.10">
    <property type="entry name" value="Immunoglobulins"/>
    <property type="match status" value="1"/>
</dbReference>
<reference evidence="1 2" key="1">
    <citation type="submission" date="2016-10" db="EMBL/GenBank/DDBJ databases">
        <authorList>
            <person name="de Groot N.N."/>
        </authorList>
    </citation>
    <scope>NUCLEOTIDE SEQUENCE [LARGE SCALE GENOMIC DNA]</scope>
    <source>
        <strain evidence="1 2">DSM 27078</strain>
    </source>
</reference>
<organism evidence="1 2">
    <name type="scientific">Flavobacterium urocaniciphilum</name>
    <dbReference type="NCBI Taxonomy" id="1299341"/>
    <lineage>
        <taxon>Bacteria</taxon>
        <taxon>Pseudomonadati</taxon>
        <taxon>Bacteroidota</taxon>
        <taxon>Flavobacteriia</taxon>
        <taxon>Flavobacteriales</taxon>
        <taxon>Flavobacteriaceae</taxon>
        <taxon>Flavobacterium</taxon>
    </lineage>
</organism>
<dbReference type="STRING" id="1299341.SAMN05444005_1017"/>
<accession>A0A1H8YTG1</accession>
<dbReference type="Proteomes" id="UP000198648">
    <property type="component" value="Unassembled WGS sequence"/>
</dbReference>